<evidence type="ECO:0000256" key="3">
    <source>
        <dbReference type="ARBA" id="ARBA00022692"/>
    </source>
</evidence>
<evidence type="ECO:0000313" key="8">
    <source>
        <dbReference type="EMBL" id="CZT14393.1"/>
    </source>
</evidence>
<evidence type="ECO:0000256" key="6">
    <source>
        <dbReference type="ARBA" id="ARBA00023136"/>
    </source>
</evidence>
<keyword evidence="9" id="KW-1185">Reference proteome</keyword>
<evidence type="ECO:0000256" key="2">
    <source>
        <dbReference type="ARBA" id="ARBA00006462"/>
    </source>
</evidence>
<evidence type="ECO:0000256" key="5">
    <source>
        <dbReference type="ARBA" id="ARBA00022989"/>
    </source>
</evidence>
<dbReference type="PANTHER" id="PTHR23033:SF40">
    <property type="entry name" value="APPLE DOMAIN-CONTAINING PROTEIN"/>
    <property type="match status" value="1"/>
</dbReference>
<dbReference type="STRING" id="112498.A0A2D3V2A6"/>
<protein>
    <recommendedName>
        <fullName evidence="10">Glycosyltransferase family 31 protein</fullName>
    </recommendedName>
</protein>
<dbReference type="AlphaFoldDB" id="A0A2D3V2A6"/>
<feature type="transmembrane region" description="Helical" evidence="7">
    <location>
        <begin position="12"/>
        <end position="31"/>
    </location>
</feature>
<dbReference type="Proteomes" id="UP000225277">
    <property type="component" value="Unassembled WGS sequence"/>
</dbReference>
<dbReference type="EMBL" id="FJUY01000001">
    <property type="protein sequence ID" value="CZT14393.1"/>
    <property type="molecule type" value="Genomic_DNA"/>
</dbReference>
<dbReference type="Gene3D" id="3.90.550.50">
    <property type="match status" value="1"/>
</dbReference>
<keyword evidence="4" id="KW-0735">Signal-anchor</keyword>
<accession>A0A2D3V2A6</accession>
<comment type="subcellular location">
    <subcellularLocation>
        <location evidence="1">Membrane</location>
        <topology evidence="1">Single-pass type II membrane protein</topology>
    </subcellularLocation>
</comment>
<keyword evidence="6 7" id="KW-0472">Membrane</keyword>
<gene>
    <name evidence="8" type="ORF">RCC_00370</name>
</gene>
<proteinExistence type="inferred from homology"/>
<reference evidence="8 9" key="1">
    <citation type="submission" date="2016-03" db="EMBL/GenBank/DDBJ databases">
        <authorList>
            <person name="Ploux O."/>
        </authorList>
    </citation>
    <scope>NUCLEOTIDE SEQUENCE [LARGE SCALE GENOMIC DNA]</scope>
    <source>
        <strain evidence="8 9">URUG2</strain>
    </source>
</reference>
<dbReference type="InterPro" id="IPR026050">
    <property type="entry name" value="C1GALT1/C1GALT1_chp1"/>
</dbReference>
<keyword evidence="3 7" id="KW-0812">Transmembrane</keyword>
<dbReference type="RefSeq" id="XP_023621290.1">
    <property type="nucleotide sequence ID" value="XM_023765522.1"/>
</dbReference>
<evidence type="ECO:0008006" key="10">
    <source>
        <dbReference type="Google" id="ProtNLM"/>
    </source>
</evidence>
<name>A0A2D3V2A6_9PEZI</name>
<evidence type="ECO:0000256" key="4">
    <source>
        <dbReference type="ARBA" id="ARBA00022968"/>
    </source>
</evidence>
<evidence type="ECO:0000256" key="7">
    <source>
        <dbReference type="SAM" id="Phobius"/>
    </source>
</evidence>
<dbReference type="GO" id="GO:0016020">
    <property type="term" value="C:membrane"/>
    <property type="evidence" value="ECO:0007669"/>
    <property type="project" value="UniProtKB-SubCell"/>
</dbReference>
<keyword evidence="5 7" id="KW-1133">Transmembrane helix</keyword>
<dbReference type="GeneID" id="35595766"/>
<sequence>MDTFTHRGVNFFRLFLIFALLVSLFCFRDLWLPTGNDEYLSSSPIPRPTQQHLADQLIFDTTTPPPSPSTEALPAPTILHPALIAQPHEHEEIKDFYPPPPPPPSQDDCRNLPGADKIMVMLKTGATEIYSKLPTHLLTTFTCIPNYKIYSDLEQTFGNTPITDVIHPVSQHLRETHEDFNLYRDLQKWQREGQDLSKLKGDHGWNLDKWKFLPMIHDAFESAGPEIEWFVMIEADTALSWLNLLPWLQTMNPKEQHYLGSQNVIGDTRFAHGGSGIIISRAALETLEEARSSIGKAYYDERWEEATSHSCCGDAILAEALKAVNVSLTGAWPVIQGETISSIDFSERNWCHVPTTWHHVSPIQVDAHWQFQAKWAKDRGWQTPFLYRDIFEKFVADHVSVNRTKWNNLSKDVKLTAPELVSDDQKENDGKAFAELEEYEQRAVQSQEDCAEACHIKGREQCVQWMWTEGRCHLGKDVRLGSSDEKNQIEVKIGERMERGYWNCGWVQPAVKRLLSGRCEGRAF</sequence>
<dbReference type="OrthoDB" id="414175at2759"/>
<comment type="similarity">
    <text evidence="2">Belongs to the glycosyltransferase 31 family. Beta3-Gal-T subfamily.</text>
</comment>
<dbReference type="PANTHER" id="PTHR23033">
    <property type="entry name" value="BETA1,3-GALACTOSYLTRANSFERASE"/>
    <property type="match status" value="1"/>
</dbReference>
<evidence type="ECO:0000256" key="1">
    <source>
        <dbReference type="ARBA" id="ARBA00004606"/>
    </source>
</evidence>
<organism evidence="8 9">
    <name type="scientific">Ramularia collo-cygni</name>
    <dbReference type="NCBI Taxonomy" id="112498"/>
    <lineage>
        <taxon>Eukaryota</taxon>
        <taxon>Fungi</taxon>
        <taxon>Dikarya</taxon>
        <taxon>Ascomycota</taxon>
        <taxon>Pezizomycotina</taxon>
        <taxon>Dothideomycetes</taxon>
        <taxon>Dothideomycetidae</taxon>
        <taxon>Mycosphaerellales</taxon>
        <taxon>Mycosphaerellaceae</taxon>
        <taxon>Ramularia</taxon>
    </lineage>
</organism>
<evidence type="ECO:0000313" key="9">
    <source>
        <dbReference type="Proteomes" id="UP000225277"/>
    </source>
</evidence>